<comment type="caution">
    <text evidence="1">The sequence shown here is derived from an EMBL/GenBank/DDBJ whole genome shotgun (WGS) entry which is preliminary data.</text>
</comment>
<reference evidence="1 2" key="1">
    <citation type="journal article" date="2016" name="Nat. Commun.">
        <title>Thousands of microbial genomes shed light on interconnected biogeochemical processes in an aquifer system.</title>
        <authorList>
            <person name="Anantharaman K."/>
            <person name="Brown C.T."/>
            <person name="Hug L.A."/>
            <person name="Sharon I."/>
            <person name="Castelle C.J."/>
            <person name="Probst A.J."/>
            <person name="Thomas B.C."/>
            <person name="Singh A."/>
            <person name="Wilkins M.J."/>
            <person name="Karaoz U."/>
            <person name="Brodie E.L."/>
            <person name="Williams K.H."/>
            <person name="Hubbard S.S."/>
            <person name="Banfield J.F."/>
        </authorList>
    </citation>
    <scope>NUCLEOTIDE SEQUENCE [LARGE SCALE GENOMIC DNA]</scope>
</reference>
<dbReference type="AlphaFoldDB" id="A0A1F5FJH5"/>
<gene>
    <name evidence="1" type="ORF">A2368_03985</name>
</gene>
<protein>
    <recommendedName>
        <fullName evidence="3">Mannosyl-glycoprotein endo-beta-N-acetylglucosamidase-like domain-containing protein</fullName>
    </recommendedName>
</protein>
<dbReference type="InterPro" id="IPR023346">
    <property type="entry name" value="Lysozyme-like_dom_sf"/>
</dbReference>
<dbReference type="SUPFAM" id="SSF53955">
    <property type="entry name" value="Lysozyme-like"/>
    <property type="match status" value="1"/>
</dbReference>
<organism evidence="1 2">
    <name type="scientific">Candidatus Collierbacteria bacterium RIFOXYB1_FULL_49_13</name>
    <dbReference type="NCBI Taxonomy" id="1817728"/>
    <lineage>
        <taxon>Bacteria</taxon>
        <taxon>Candidatus Collieribacteriota</taxon>
    </lineage>
</organism>
<evidence type="ECO:0000313" key="2">
    <source>
        <dbReference type="Proteomes" id="UP000176682"/>
    </source>
</evidence>
<accession>A0A1F5FJH5</accession>
<proteinExistence type="predicted"/>
<evidence type="ECO:0008006" key="3">
    <source>
        <dbReference type="Google" id="ProtNLM"/>
    </source>
</evidence>
<sequence length="191" mass="21981">MLKRILLLWLWPISASLVLYLAFAVSHDYFMFTSPEQVSVPDQTLLYAAIPATVSEIKTSVRSLDARPEIARQYLKKYNSPLYPYAELIVKTSDENGIDFRWLIAIAQQESNLCKRIPENSYNCWGWGIYGDKVTRFNSYEHAITAIAPQFKQKFLTDGHRTEADDIMKTYTPPSDGSWSFGVNQFMSEME</sequence>
<evidence type="ECO:0000313" key="1">
    <source>
        <dbReference type="EMBL" id="OGD79741.1"/>
    </source>
</evidence>
<dbReference type="Proteomes" id="UP000176682">
    <property type="component" value="Unassembled WGS sequence"/>
</dbReference>
<dbReference type="EMBL" id="MFAM01000012">
    <property type="protein sequence ID" value="OGD79741.1"/>
    <property type="molecule type" value="Genomic_DNA"/>
</dbReference>
<name>A0A1F5FJH5_9BACT</name>
<dbReference type="Gene3D" id="1.10.530.10">
    <property type="match status" value="1"/>
</dbReference>